<reference evidence="1 2" key="1">
    <citation type="submission" date="2016-09" db="EMBL/GenBank/DDBJ databases">
        <title>Genome Sequence of the Lactobacillus fermentum strain NCC2970 (CNCM I-5068).</title>
        <authorList>
            <person name="Barretto C."/>
            <person name="Ngom-Bru C."/>
            <person name="Genevaz A."/>
            <person name="Fournier C."/>
            <person name="Moine D."/>
            <person name="Kassam M."/>
            <person name="Iltis A."/>
            <person name="Sagory-Zalkind P."/>
            <person name="Faucherand G."/>
            <person name="Descombes P."/>
            <person name="Duboux S."/>
        </authorList>
    </citation>
    <scope>NUCLEOTIDE SEQUENCE [LARGE SCALE GENOMIC DNA]</scope>
    <source>
        <strain evidence="1 2">NCC2970</strain>
    </source>
</reference>
<organism evidence="1 2">
    <name type="scientific">Limosilactobacillus fermentum</name>
    <name type="common">Lactobacillus fermentum</name>
    <dbReference type="NCBI Taxonomy" id="1613"/>
    <lineage>
        <taxon>Bacteria</taxon>
        <taxon>Bacillati</taxon>
        <taxon>Bacillota</taxon>
        <taxon>Bacilli</taxon>
        <taxon>Lactobacillales</taxon>
        <taxon>Lactobacillaceae</taxon>
        <taxon>Limosilactobacillus</taxon>
    </lineage>
</organism>
<accession>A0A1D7ZUG1</accession>
<dbReference type="Proteomes" id="UP000094714">
    <property type="component" value="Chromosome"/>
</dbReference>
<dbReference type="PATRIC" id="fig|1613.112.peg.18"/>
<proteinExistence type="predicted"/>
<dbReference type="InterPro" id="IPR027417">
    <property type="entry name" value="P-loop_NTPase"/>
</dbReference>
<sequence length="782" mass="88857">MTSTKTTPQPRDLHKIHVLHDGQPAELGIKEIFDPEKYSQLIAMTGAVTPDFINTYLPDFVKVEIGLGARQTATGYTATETITKDALATAMLNAANKEAAKLFHALTSQMQLNAVSGLLKLDISPTQAVHSRFYLLSNPTTEQTRVVLGSVNLTEDSFDPAHNRFEEALIFDNHPLYESLNNHFKVDMLPVMQPYFTNELLNAAEKQLKALKKDKDADASQVVILSNEETDRIAQVELTNLLVNDVQRQLDKELVDPELPLGLRNVTVNYATEKDEAERAIEQREMILKLEKEAVSPRAAHPKLRERAQINKRVVEAFEQAVTPEDLAVEKKYTTFLYDRPLERNIARNTTGLYTPNDTGTYPLPFGKLATVSEIREGLHQIDAVIQGYAKFVVDYTPEYGRRFFEAILYGFAAPFLWEIRTKASLNPEDGNDVPNFLILGATAGSGKSTLLRIINQLTWNTANSMIDFGTIYDTDTPQRKAKTVQALELYMKTGSSYPVLIDEIEPYFFQQPQYSRHLVVDTMNQLVNSPKPIAPLIGTTNYNGGFSMARETARRTYYLQLDKVIDDQQKSEATKYIYNVRKILNNTLFKDFVVRMANLLEDDQTPWRTYNKETGLLDFLAMPRRIFKEYYQMVDQPLPDYFTDGIFDDFRESSRNRWAKLYLTQESDFVYRKENDSLLFDISKLNSFNGFTQDAVEEYRNSLPIEICVDGINGKTGKFVEIKAGAFYHWLGINNPHMALPAGVTVHETYDVAETPRVPSAIEHGQVSKPKKKGFWARLFG</sequence>
<gene>
    <name evidence="1" type="ORF">LACFE_CDS0017</name>
</gene>
<dbReference type="RefSeq" id="WP_069775551.1">
    <property type="nucleotide sequence ID" value="NZ_CP017151.1"/>
</dbReference>
<dbReference type="AlphaFoldDB" id="A0A1D7ZUG1"/>
<evidence type="ECO:0000313" key="2">
    <source>
        <dbReference type="Proteomes" id="UP000094714"/>
    </source>
</evidence>
<dbReference type="SUPFAM" id="SSF52540">
    <property type="entry name" value="P-loop containing nucleoside triphosphate hydrolases"/>
    <property type="match status" value="1"/>
</dbReference>
<protein>
    <submittedName>
        <fullName evidence="1">Uncharacterized protein</fullName>
    </submittedName>
</protein>
<dbReference type="EMBL" id="CP017151">
    <property type="protein sequence ID" value="AOR73501.1"/>
    <property type="molecule type" value="Genomic_DNA"/>
</dbReference>
<name>A0A1D7ZUG1_LIMFE</name>
<evidence type="ECO:0000313" key="1">
    <source>
        <dbReference type="EMBL" id="AOR73501.1"/>
    </source>
</evidence>